<evidence type="ECO:0000256" key="3">
    <source>
        <dbReference type="ARBA" id="ARBA00023242"/>
    </source>
</evidence>
<accession>A0A6A1UPU1</accession>
<protein>
    <submittedName>
        <fullName evidence="5">U3 small nucleolar RNA-associated protein 14</fullName>
    </submittedName>
</protein>
<comment type="caution">
    <text evidence="5">The sequence shown here is derived from an EMBL/GenBank/DDBJ whole genome shotgun (WGS) entry which is preliminary data.</text>
</comment>
<name>A0A6A1UPU1_9ROSI</name>
<evidence type="ECO:0000256" key="1">
    <source>
        <dbReference type="ARBA" id="ARBA00004604"/>
    </source>
</evidence>
<feature type="compositionally biased region" description="Acidic residues" evidence="4">
    <location>
        <begin position="147"/>
        <end position="156"/>
    </location>
</feature>
<evidence type="ECO:0000313" key="5">
    <source>
        <dbReference type="EMBL" id="KAB1202322.1"/>
    </source>
</evidence>
<dbReference type="Proteomes" id="UP000516437">
    <property type="component" value="Chromosome 8"/>
</dbReference>
<organism evidence="5 6">
    <name type="scientific">Morella rubra</name>
    <name type="common">Chinese bayberry</name>
    <dbReference type="NCBI Taxonomy" id="262757"/>
    <lineage>
        <taxon>Eukaryota</taxon>
        <taxon>Viridiplantae</taxon>
        <taxon>Streptophyta</taxon>
        <taxon>Embryophyta</taxon>
        <taxon>Tracheophyta</taxon>
        <taxon>Spermatophyta</taxon>
        <taxon>Magnoliopsida</taxon>
        <taxon>eudicotyledons</taxon>
        <taxon>Gunneridae</taxon>
        <taxon>Pentapetalae</taxon>
        <taxon>rosids</taxon>
        <taxon>fabids</taxon>
        <taxon>Fagales</taxon>
        <taxon>Myricaceae</taxon>
        <taxon>Morella</taxon>
    </lineage>
</organism>
<feature type="region of interest" description="Disordered" evidence="4">
    <location>
        <begin position="1"/>
        <end position="160"/>
    </location>
</feature>
<dbReference type="Pfam" id="PF04615">
    <property type="entry name" value="Utp14"/>
    <property type="match status" value="1"/>
</dbReference>
<evidence type="ECO:0000313" key="6">
    <source>
        <dbReference type="Proteomes" id="UP000516437"/>
    </source>
</evidence>
<comment type="subcellular location">
    <subcellularLocation>
        <location evidence="1">Nucleus</location>
        <location evidence="1">Nucleolus</location>
    </subcellularLocation>
</comment>
<feature type="compositionally biased region" description="Basic and acidic residues" evidence="4">
    <location>
        <begin position="135"/>
        <end position="146"/>
    </location>
</feature>
<feature type="compositionally biased region" description="Acidic residues" evidence="4">
    <location>
        <begin position="473"/>
        <end position="484"/>
    </location>
</feature>
<proteinExistence type="predicted"/>
<feature type="region of interest" description="Disordered" evidence="4">
    <location>
        <begin position="458"/>
        <end position="495"/>
    </location>
</feature>
<feature type="compositionally biased region" description="Acidic residues" evidence="4">
    <location>
        <begin position="70"/>
        <end position="88"/>
    </location>
</feature>
<dbReference type="OrthoDB" id="277439at2759"/>
<sequence>MVETKRKARDEPKDMAKKLSKKKQKHPDSKNLAKKSKEKRSERMKRTGPRLPNSLRKELDRLNPNSSLNSDEEEEINSDEGELYADDVYEYHEGVPQEESKKNRRFDPVENFEYELPQNFKDENVLSDEDDEDYDGRKNGGSKTEDANDGEMEEEDDGRHERMLQGITGIPSEVFEGKKKKNHSVISEVYPESEYNPSNAVLDGDGRIRMEDLLGTLQDKPGFDKLRKRMDRMKKSEVIEAPLPQAIRDKVERGTSYKMSKKEITKWEPIVKKNREAPTIYFDENTDLGFSTIGAIASEFEPRTEFEKKMASLMYQDAVTEAHRKDGSRLLELNKVSVEDEQERHNRIAKMRSLLFRHEMKAKHIKKIKSKTYHRLLKKNRLKIAATDIEMDAEAAKEKALKQEFKRAEVTPAERMTLKHKNTSKWATRILQRGLQVQDEGTRAAISEQLHQHALLTRKMNSMKDNSSSSDGSSDEDDIDEDSAVPDQGRTSKLLEKAKEKTLKILDEEDEIPKTGLFSLPFMERGLKKRKEEADEEAKLALQEYESSLKQMEDSSGAESPKIKSTSGRRVFGAAKTHAPKSRNRVKADNFYANSDSDDDLEARENPVDVGNSKSNDLQKDAYVDSVPPRENSEIHEDSVFKSFDDIVKDPGPKTTYEVAIFASDRWRKMENRNEVDAKSKRSSKAVESENNHHFKEPVKEVGENSDSESEGQVVDGILALGPKPSYELPSQSELIRQAFAGDDVEEDFEHDKQEVLDQENPAPEKPVLLPGWGQWTHVQRKKGVPSWMMKEHENAKRKREEALNKRKDAHLKHVIISEKLDAKADKLLTKTLPYPFTSKEVFEQSIRMPIGPEFNPATTVGALNRPEKAKPYKWAYIVRHASKLSPKDREAEFYMVIRRQTFIASRNASLVKPKEYVRLYVLLQKLLHEGGTSVGSGVLIRRR</sequence>
<feature type="compositionally biased region" description="Basic and acidic residues" evidence="4">
    <location>
        <begin position="670"/>
        <end position="703"/>
    </location>
</feature>
<feature type="region of interest" description="Disordered" evidence="4">
    <location>
        <begin position="545"/>
        <end position="638"/>
    </location>
</feature>
<dbReference type="PANTHER" id="PTHR14150">
    <property type="entry name" value="U3 SMALL NUCLEOLAR RNA-ASSOCIATED PROTEIN 14"/>
    <property type="match status" value="1"/>
</dbReference>
<gene>
    <name evidence="5" type="ORF">CJ030_MR8G019135</name>
</gene>
<dbReference type="PANTHER" id="PTHR14150:SF12">
    <property type="entry name" value="U3 SMALL NUCLEOLAR RNA-ASSOCIATED PROTEIN 14 HOMOLOG A"/>
    <property type="match status" value="1"/>
</dbReference>
<keyword evidence="2" id="KW-0597">Phosphoprotein</keyword>
<evidence type="ECO:0000256" key="4">
    <source>
        <dbReference type="SAM" id="MobiDB-lite"/>
    </source>
</evidence>
<dbReference type="GO" id="GO:0006364">
    <property type="term" value="P:rRNA processing"/>
    <property type="evidence" value="ECO:0007669"/>
    <property type="project" value="InterPro"/>
</dbReference>
<dbReference type="AlphaFoldDB" id="A0A6A1UPU1"/>
<dbReference type="GO" id="GO:0032040">
    <property type="term" value="C:small-subunit processome"/>
    <property type="evidence" value="ECO:0007669"/>
    <property type="project" value="InterPro"/>
</dbReference>
<reference evidence="5 6" key="1">
    <citation type="journal article" date="2019" name="Plant Biotechnol. J.">
        <title>The red bayberry genome and genetic basis of sex determination.</title>
        <authorList>
            <person name="Jia H.M."/>
            <person name="Jia H.J."/>
            <person name="Cai Q.L."/>
            <person name="Wang Y."/>
            <person name="Zhao H.B."/>
            <person name="Yang W.F."/>
            <person name="Wang G.Y."/>
            <person name="Li Y.H."/>
            <person name="Zhan D.L."/>
            <person name="Shen Y.T."/>
            <person name="Niu Q.F."/>
            <person name="Chang L."/>
            <person name="Qiu J."/>
            <person name="Zhao L."/>
            <person name="Xie H.B."/>
            <person name="Fu W.Y."/>
            <person name="Jin J."/>
            <person name="Li X.W."/>
            <person name="Jiao Y."/>
            <person name="Zhou C.C."/>
            <person name="Tu T."/>
            <person name="Chai C.Y."/>
            <person name="Gao J.L."/>
            <person name="Fan L.J."/>
            <person name="van de Weg E."/>
            <person name="Wang J.Y."/>
            <person name="Gao Z.S."/>
        </authorList>
    </citation>
    <scope>NUCLEOTIDE SEQUENCE [LARGE SCALE GENOMIC DNA]</scope>
    <source>
        <tissue evidence="5">Leaves</tissue>
    </source>
</reference>
<keyword evidence="3" id="KW-0539">Nucleus</keyword>
<keyword evidence="6" id="KW-1185">Reference proteome</keyword>
<feature type="compositionally biased region" description="Basic and acidic residues" evidence="4">
    <location>
        <begin position="1"/>
        <end position="17"/>
    </location>
</feature>
<feature type="compositionally biased region" description="Acidic residues" evidence="4">
    <location>
        <begin position="125"/>
        <end position="134"/>
    </location>
</feature>
<evidence type="ECO:0000256" key="2">
    <source>
        <dbReference type="ARBA" id="ARBA00022553"/>
    </source>
</evidence>
<feature type="region of interest" description="Disordered" evidence="4">
    <location>
        <begin position="670"/>
        <end position="712"/>
    </location>
</feature>
<dbReference type="EMBL" id="RXIC02000026">
    <property type="protein sequence ID" value="KAB1202322.1"/>
    <property type="molecule type" value="Genomic_DNA"/>
</dbReference>
<dbReference type="InterPro" id="IPR006709">
    <property type="entry name" value="SSU_processome_Utp14"/>
</dbReference>
<feature type="compositionally biased region" description="Basic and acidic residues" evidence="4">
    <location>
        <begin position="89"/>
        <end position="108"/>
    </location>
</feature>